<protein>
    <submittedName>
        <fullName evidence="1">Uncharacterized protein</fullName>
    </submittedName>
</protein>
<comment type="caution">
    <text evidence="1">The sequence shown here is derived from an EMBL/GenBank/DDBJ whole genome shotgun (WGS) entry which is preliminary data.</text>
</comment>
<dbReference type="AlphaFoldDB" id="A0AAP0LE84"/>
<dbReference type="Proteomes" id="UP001420932">
    <property type="component" value="Unassembled WGS sequence"/>
</dbReference>
<dbReference type="EMBL" id="JBBNAF010000001">
    <property type="protein sequence ID" value="KAK9169528.1"/>
    <property type="molecule type" value="Genomic_DNA"/>
</dbReference>
<sequence length="62" mass="7097">MDCSSVSKSFSGWIRESEEVGERFEVCKTILKNSEFLIMFLNPIRLSIPISFTVPFCYLDVG</sequence>
<accession>A0AAP0LE84</accession>
<name>A0AAP0LE84_9MAGN</name>
<keyword evidence="2" id="KW-1185">Reference proteome</keyword>
<reference evidence="1 2" key="1">
    <citation type="submission" date="2024-01" db="EMBL/GenBank/DDBJ databases">
        <title>Genome assemblies of Stephania.</title>
        <authorList>
            <person name="Yang L."/>
        </authorList>
    </citation>
    <scope>NUCLEOTIDE SEQUENCE [LARGE SCALE GENOMIC DNA]</scope>
    <source>
        <strain evidence="1">YNDBR</strain>
        <tissue evidence="1">Leaf</tissue>
    </source>
</reference>
<gene>
    <name evidence="1" type="ORF">Syun_001668</name>
</gene>
<evidence type="ECO:0000313" key="1">
    <source>
        <dbReference type="EMBL" id="KAK9169528.1"/>
    </source>
</evidence>
<organism evidence="1 2">
    <name type="scientific">Stephania yunnanensis</name>
    <dbReference type="NCBI Taxonomy" id="152371"/>
    <lineage>
        <taxon>Eukaryota</taxon>
        <taxon>Viridiplantae</taxon>
        <taxon>Streptophyta</taxon>
        <taxon>Embryophyta</taxon>
        <taxon>Tracheophyta</taxon>
        <taxon>Spermatophyta</taxon>
        <taxon>Magnoliopsida</taxon>
        <taxon>Ranunculales</taxon>
        <taxon>Menispermaceae</taxon>
        <taxon>Menispermoideae</taxon>
        <taxon>Cissampelideae</taxon>
        <taxon>Stephania</taxon>
    </lineage>
</organism>
<proteinExistence type="predicted"/>
<evidence type="ECO:0000313" key="2">
    <source>
        <dbReference type="Proteomes" id="UP001420932"/>
    </source>
</evidence>